<dbReference type="SUPFAM" id="SSF52540">
    <property type="entry name" value="P-loop containing nucleoside triphosphate hydrolases"/>
    <property type="match status" value="1"/>
</dbReference>
<dbReference type="AlphaFoldDB" id="A0A6L4WNJ2"/>
<organism evidence="2 5">
    <name type="scientific">Poseidonibacter ostreae</name>
    <dbReference type="NCBI Taxonomy" id="2654171"/>
    <lineage>
        <taxon>Bacteria</taxon>
        <taxon>Pseudomonadati</taxon>
        <taxon>Campylobacterota</taxon>
        <taxon>Epsilonproteobacteria</taxon>
        <taxon>Campylobacterales</taxon>
        <taxon>Arcobacteraceae</taxon>
        <taxon>Poseidonibacter</taxon>
    </lineage>
</organism>
<dbReference type="EMBL" id="WFKK01000076">
    <property type="protein sequence ID" value="KAB7884671.1"/>
    <property type="molecule type" value="Genomic_DNA"/>
</dbReference>
<dbReference type="SMART" id="SM00382">
    <property type="entry name" value="AAA"/>
    <property type="match status" value="1"/>
</dbReference>
<evidence type="ECO:0000259" key="1">
    <source>
        <dbReference type="SMART" id="SM00382"/>
    </source>
</evidence>
<reference evidence="4 5" key="1">
    <citation type="submission" date="2019-10" db="EMBL/GenBank/DDBJ databases">
        <title>Poseidonibacter ostreae sp. nov., isolated from the gut of the Ostrea denselamellosa.</title>
        <authorList>
            <person name="Choi A."/>
        </authorList>
    </citation>
    <scope>NUCLEOTIDE SEQUENCE [LARGE SCALE GENOMIC DNA]</scope>
    <source>
        <strain evidence="2 5">SJOD-M-33</strain>
        <strain evidence="3 4">SJOD-M-5</strain>
    </source>
</reference>
<dbReference type="Gene3D" id="3.40.50.300">
    <property type="entry name" value="P-loop containing nucleotide triphosphate hydrolases"/>
    <property type="match status" value="1"/>
</dbReference>
<dbReference type="RefSeq" id="WP_152190926.1">
    <property type="nucleotide sequence ID" value="NZ_WFKI01000025.1"/>
</dbReference>
<dbReference type="InterPro" id="IPR051162">
    <property type="entry name" value="T4SS_component"/>
</dbReference>
<dbReference type="InterPro" id="IPR025955">
    <property type="entry name" value="TraC/Conjuga_ATPase"/>
</dbReference>
<dbReference type="InterPro" id="IPR043964">
    <property type="entry name" value="P-loop_TraG"/>
</dbReference>
<dbReference type="InterPro" id="IPR003593">
    <property type="entry name" value="AAA+_ATPase"/>
</dbReference>
<protein>
    <submittedName>
        <fullName evidence="2">TraC family protein</fullName>
    </submittedName>
</protein>
<dbReference type="Pfam" id="PF19044">
    <property type="entry name" value="P-loop_TraG"/>
    <property type="match status" value="1"/>
</dbReference>
<dbReference type="InterPro" id="IPR027417">
    <property type="entry name" value="P-loop_NTPase"/>
</dbReference>
<evidence type="ECO:0000313" key="2">
    <source>
        <dbReference type="EMBL" id="KAB7884671.1"/>
    </source>
</evidence>
<keyword evidence="4" id="KW-1185">Reference proteome</keyword>
<dbReference type="Proteomes" id="UP000472839">
    <property type="component" value="Unassembled WGS sequence"/>
</dbReference>
<comment type="caution">
    <text evidence="2">The sequence shown here is derived from an EMBL/GenBank/DDBJ whole genome shotgun (WGS) entry which is preliminary data.</text>
</comment>
<dbReference type="Proteomes" id="UP000461010">
    <property type="component" value="Unassembled WGS sequence"/>
</dbReference>
<dbReference type="EMBL" id="WFKJ01000033">
    <property type="protein sequence ID" value="KAB7889592.1"/>
    <property type="molecule type" value="Genomic_DNA"/>
</dbReference>
<dbReference type="PANTHER" id="PTHR30121:SF12">
    <property type="entry name" value="TYPE IV SECRETION SYSTEM PROTEIN CAGE"/>
    <property type="match status" value="1"/>
</dbReference>
<dbReference type="Gene3D" id="1.10.8.730">
    <property type="match status" value="1"/>
</dbReference>
<evidence type="ECO:0000313" key="3">
    <source>
        <dbReference type="EMBL" id="KAB7889592.1"/>
    </source>
</evidence>
<evidence type="ECO:0000313" key="5">
    <source>
        <dbReference type="Proteomes" id="UP000472839"/>
    </source>
</evidence>
<feature type="domain" description="AAA+ ATPase" evidence="1">
    <location>
        <begin position="458"/>
        <end position="739"/>
    </location>
</feature>
<dbReference type="PANTHER" id="PTHR30121">
    <property type="entry name" value="UNCHARACTERIZED PROTEIN YJGR-RELATED"/>
    <property type="match status" value="1"/>
</dbReference>
<gene>
    <name evidence="3" type="ORF">GBG18_10585</name>
    <name evidence="2" type="ORF">GBG19_15445</name>
</gene>
<dbReference type="CDD" id="cd01127">
    <property type="entry name" value="TrwB_TraG_TraD_VirD4"/>
    <property type="match status" value="1"/>
</dbReference>
<evidence type="ECO:0000313" key="4">
    <source>
        <dbReference type="Proteomes" id="UP000461010"/>
    </source>
</evidence>
<proteinExistence type="predicted"/>
<accession>A0A6L4WNJ2</accession>
<dbReference type="Pfam" id="PF11130">
    <property type="entry name" value="TraC_F_IV"/>
    <property type="match status" value="1"/>
</dbReference>
<sequence length="842" mass="97034">MSLFEKYFQAHIGPINSIPTNSWKNLFENNKISDFIPYTSYDDSTELFHNNDDSVSFAIELLSPHTRSGNDTAGTMIEIFEKMPEHAYLSVMYYGSKNIKHLLSSYRNSHKERGKESVDGKEVDDSIDMICDFILKKTEEPCSTQMQTSIKDIRVVFSVVFPINKDPQEIKKFKSDMFNILNANKMNPKTLDKHDILELSFELMNPQVPIDNYPFYDDKKFLNQQVVSKNTKFVVDDDYININDTKCWVNSTLQSISDKAHIFEFGLKLGDYLSDSLNSNQFNDSFLINATIKRKPKKSASKTVKTHSFINTQDWGPIFRKFEAKKKESLEIIDRIQEKKETLFEYDLDVLVSGKDFKETLLNQQTIESYWKKTNDGLTKLKLEKTKGIHHLAFLSALPMAMNNEYFYNIGGKFRTLFSSQAAHLFPLEADSKGDGHNLLLTTRRGVLAGVDLYSSSTNFNAFLVATSGAGKSVLLNMLAYNSYARGDKVFVLDYDNSFTGLVENLDGQYLDLDPTFNAISFNPYTDIKNEDELNDELPYLSSFIYLLGSSKSLRRAEEDEKLITNTLQQVIKEQFAQFGNELEITNIRDAIFKDYGQDDRRFSDFSRQLDIYCQGGIYEKWFSGRCQFSMDKDMMAVEFKGVENHPELRDPLVMLLLYHIGKVMYSTDTNKPRIQIIFDEAHRFLGKNPRMDDFIEQAYRRARKFNGSIILATQGFSDIYDSDGGLSRAGKTIIDNSAWKFFMNQQETSTNLLLNSGIFSFNEIDKKIIRKIRTQKREYSEIFCINSSNVKMSLRLLMPTFFYYLTTTDGADKKLINSYMTNNNLTKIEAIKKIIEDQENG</sequence>
<name>A0A6L4WNJ2_9BACT</name>